<proteinExistence type="predicted"/>
<keyword evidence="1" id="KW-0175">Coiled coil</keyword>
<evidence type="ECO:0000256" key="1">
    <source>
        <dbReference type="SAM" id="Coils"/>
    </source>
</evidence>
<name>A0A1Y1XEB9_9FUNG</name>
<gene>
    <name evidence="2" type="ORF">BCR32DRAFT_242864</name>
</gene>
<keyword evidence="3" id="KW-1185">Reference proteome</keyword>
<dbReference type="AlphaFoldDB" id="A0A1Y1XEB9"/>
<dbReference type="STRING" id="1754192.A0A1Y1XEB9"/>
<evidence type="ECO:0000313" key="3">
    <source>
        <dbReference type="Proteomes" id="UP000193944"/>
    </source>
</evidence>
<reference evidence="2 3" key="1">
    <citation type="submission" date="2016-08" db="EMBL/GenBank/DDBJ databases">
        <title>A Parts List for Fungal Cellulosomes Revealed by Comparative Genomics.</title>
        <authorList>
            <consortium name="DOE Joint Genome Institute"/>
            <person name="Haitjema C.H."/>
            <person name="Gilmore S.P."/>
            <person name="Henske J.K."/>
            <person name="Solomon K.V."/>
            <person name="De Groot R."/>
            <person name="Kuo A."/>
            <person name="Mondo S.J."/>
            <person name="Salamov A.A."/>
            <person name="Labutti K."/>
            <person name="Zhao Z."/>
            <person name="Chiniquy J."/>
            <person name="Barry K."/>
            <person name="Brewer H.M."/>
            <person name="Purvine S.O."/>
            <person name="Wright A.T."/>
            <person name="Boxma B."/>
            <person name="Van Alen T."/>
            <person name="Hackstein J.H."/>
            <person name="Baker S.E."/>
            <person name="Grigoriev I.V."/>
            <person name="O'Malley M.A."/>
        </authorList>
    </citation>
    <scope>NUCLEOTIDE SEQUENCE [LARGE SCALE GENOMIC DNA]</scope>
    <source>
        <strain evidence="2 3">S4</strain>
    </source>
</reference>
<dbReference type="EMBL" id="MCFG01000059">
    <property type="protein sequence ID" value="ORX84075.1"/>
    <property type="molecule type" value="Genomic_DNA"/>
</dbReference>
<accession>A0A1Y1XEB9</accession>
<comment type="caution">
    <text evidence="2">The sequence shown here is derived from an EMBL/GenBank/DDBJ whole genome shotgun (WGS) entry which is preliminary data.</text>
</comment>
<protein>
    <submittedName>
        <fullName evidence="2">Uncharacterized protein</fullName>
    </submittedName>
</protein>
<feature type="coiled-coil region" evidence="1">
    <location>
        <begin position="156"/>
        <end position="215"/>
    </location>
</feature>
<reference evidence="2 3" key="2">
    <citation type="submission" date="2016-08" db="EMBL/GenBank/DDBJ databases">
        <title>Pervasive Adenine N6-methylation of Active Genes in Fungi.</title>
        <authorList>
            <consortium name="DOE Joint Genome Institute"/>
            <person name="Mondo S.J."/>
            <person name="Dannebaum R.O."/>
            <person name="Kuo R.C."/>
            <person name="Labutti K."/>
            <person name="Haridas S."/>
            <person name="Kuo A."/>
            <person name="Salamov A."/>
            <person name="Ahrendt S.R."/>
            <person name="Lipzen A."/>
            <person name="Sullivan W."/>
            <person name="Andreopoulos W.B."/>
            <person name="Clum A."/>
            <person name="Lindquist E."/>
            <person name="Daum C."/>
            <person name="Ramamoorthy G.K."/>
            <person name="Gryganskyi A."/>
            <person name="Culley D."/>
            <person name="Magnuson J.K."/>
            <person name="James T.Y."/>
            <person name="O'Malley M.A."/>
            <person name="Stajich J.E."/>
            <person name="Spatafora J.W."/>
            <person name="Visel A."/>
            <person name="Grigoriev I.V."/>
        </authorList>
    </citation>
    <scope>NUCLEOTIDE SEQUENCE [LARGE SCALE GENOMIC DNA]</scope>
    <source>
        <strain evidence="2 3">S4</strain>
    </source>
</reference>
<organism evidence="2 3">
    <name type="scientific">Anaeromyces robustus</name>
    <dbReference type="NCBI Taxonomy" id="1754192"/>
    <lineage>
        <taxon>Eukaryota</taxon>
        <taxon>Fungi</taxon>
        <taxon>Fungi incertae sedis</taxon>
        <taxon>Chytridiomycota</taxon>
        <taxon>Chytridiomycota incertae sedis</taxon>
        <taxon>Neocallimastigomycetes</taxon>
        <taxon>Neocallimastigales</taxon>
        <taxon>Neocallimastigaceae</taxon>
        <taxon>Anaeromyces</taxon>
    </lineage>
</organism>
<feature type="coiled-coil region" evidence="1">
    <location>
        <begin position="78"/>
        <end position="112"/>
    </location>
</feature>
<evidence type="ECO:0000313" key="2">
    <source>
        <dbReference type="EMBL" id="ORX84075.1"/>
    </source>
</evidence>
<dbReference type="Proteomes" id="UP000193944">
    <property type="component" value="Unassembled WGS sequence"/>
</dbReference>
<dbReference type="OrthoDB" id="6351660at2759"/>
<sequence>MYNELLSKEKINQSEKEKDILKSAAKELSNTFLHGKSKSNDDMDSIQKLIKLLETQTKQDVNNNIKSVGLYEEFASVNIELKKQLDDITEKYTELLKEKEDFDKHIEELLIEVEKWKVKALAPRKRTIEIPENLRFGDITDISSIVEQLIECIQDCDIKSKEVNNLKEEVNKHKDIVFKLISQQRFLYLDYNKQKKDYEEKINELKSDLDEMLCKNEIQNILFILNNNYNK</sequence>